<evidence type="ECO:0000313" key="2">
    <source>
        <dbReference type="EMBL" id="APZ94348.1"/>
    </source>
</evidence>
<dbReference type="KEGG" id="fmr:Fuma_03976"/>
<protein>
    <submittedName>
        <fullName evidence="2">Putative transmembrane transcriptional regulator (Anti-sigma factor)</fullName>
    </submittedName>
</protein>
<keyword evidence="1" id="KW-0472">Membrane</keyword>
<keyword evidence="1" id="KW-1133">Transmembrane helix</keyword>
<evidence type="ECO:0000313" key="3">
    <source>
        <dbReference type="Proteomes" id="UP000187735"/>
    </source>
</evidence>
<organism evidence="2 3">
    <name type="scientific">Fuerstiella marisgermanici</name>
    <dbReference type="NCBI Taxonomy" id="1891926"/>
    <lineage>
        <taxon>Bacteria</taxon>
        <taxon>Pseudomonadati</taxon>
        <taxon>Planctomycetota</taxon>
        <taxon>Planctomycetia</taxon>
        <taxon>Planctomycetales</taxon>
        <taxon>Planctomycetaceae</taxon>
        <taxon>Fuerstiella</taxon>
    </lineage>
</organism>
<reference evidence="2 3" key="1">
    <citation type="journal article" date="2016" name="Front. Microbiol.">
        <title>Fuerstia marisgermanicae gen. nov., sp. nov., an Unusual Member of the Phylum Planctomycetes from the German Wadden Sea.</title>
        <authorList>
            <person name="Kohn T."/>
            <person name="Heuer A."/>
            <person name="Jogler M."/>
            <person name="Vollmers J."/>
            <person name="Boedeker C."/>
            <person name="Bunk B."/>
            <person name="Rast P."/>
            <person name="Borchert D."/>
            <person name="Glockner I."/>
            <person name="Freese H.M."/>
            <person name="Klenk H.P."/>
            <person name="Overmann J."/>
            <person name="Kaster A.K."/>
            <person name="Rohde M."/>
            <person name="Wiegand S."/>
            <person name="Jogler C."/>
        </authorList>
    </citation>
    <scope>NUCLEOTIDE SEQUENCE [LARGE SCALE GENOMIC DNA]</scope>
    <source>
        <strain evidence="2 3">NH11</strain>
    </source>
</reference>
<accession>A0A1P8WJX6</accession>
<dbReference type="OrthoDB" id="212532at2"/>
<keyword evidence="3" id="KW-1185">Reference proteome</keyword>
<sequence length="189" mass="20909">MVENPHIEDEEILDERQTQLVSYLDGELDDTQMNAVEQSLINDPDMRSHADILSRTWSMLDALDDVSASKQFTQATLASISAESVSAESARPDANFRKFKQAMARYRIVPCFVAGLIGGAAGLFLSHAAWDRREQRGDAAINRAVLENFELLQNTDLYSIIPDVDSLRELKLPEDPSATKAAVQKGGVE</sequence>
<dbReference type="RefSeq" id="WP_077025667.1">
    <property type="nucleotide sequence ID" value="NZ_CP017641.1"/>
</dbReference>
<name>A0A1P8WJX6_9PLAN</name>
<dbReference type="Proteomes" id="UP000187735">
    <property type="component" value="Chromosome"/>
</dbReference>
<dbReference type="STRING" id="1891926.Fuma_03976"/>
<dbReference type="EMBL" id="CP017641">
    <property type="protein sequence ID" value="APZ94348.1"/>
    <property type="molecule type" value="Genomic_DNA"/>
</dbReference>
<proteinExistence type="predicted"/>
<feature type="transmembrane region" description="Helical" evidence="1">
    <location>
        <begin position="108"/>
        <end position="130"/>
    </location>
</feature>
<gene>
    <name evidence="2" type="ORF">Fuma_03976</name>
</gene>
<keyword evidence="1 2" id="KW-0812">Transmembrane</keyword>
<evidence type="ECO:0000256" key="1">
    <source>
        <dbReference type="SAM" id="Phobius"/>
    </source>
</evidence>
<dbReference type="AlphaFoldDB" id="A0A1P8WJX6"/>